<accession>A0A6J5N0Z7</accession>
<evidence type="ECO:0000313" key="2">
    <source>
        <dbReference type="EMBL" id="CAB4151987.1"/>
    </source>
</evidence>
<dbReference type="EMBL" id="LR796556">
    <property type="protein sequence ID" value="CAB4151987.1"/>
    <property type="molecule type" value="Genomic_DNA"/>
</dbReference>
<organism evidence="2">
    <name type="scientific">uncultured Caudovirales phage</name>
    <dbReference type="NCBI Taxonomy" id="2100421"/>
    <lineage>
        <taxon>Viruses</taxon>
        <taxon>Duplodnaviria</taxon>
        <taxon>Heunggongvirae</taxon>
        <taxon>Uroviricota</taxon>
        <taxon>Caudoviricetes</taxon>
        <taxon>Peduoviridae</taxon>
        <taxon>Maltschvirus</taxon>
        <taxon>Maltschvirus maltsch</taxon>
    </lineage>
</organism>
<sequence length="442" mass="47416">MASFTPVAALAEVPSPNQGFNTLGSLMSLDQKQLALQKSKELLPYEIAAGKAQASSAETQAARAGVEYQQHNANVARSVFGGFLTDPDFISGNSEAMVKKLDAGSKYLKSIGVEPPDGGEAFRKMIEAAKKDPQAAYQEIKNGVQQAGGAQNQYASMQATQPTMVYGGGTAGTPSGAPSAPVQPGAQAPTGVTPQQMSQPAPSEFSKKSPLLYPTRQAGQPIVGALPSEEEDRKIGSMVRSNLISRQGEIPQSRRSIDEVIKKANELEKEATFATTGVFGSAERNLSTFLGTEQGIRYKELSKDLANAQIANIQASGGSLATDAGKQLARMANGDETYPPKVLVEIARRTQADMTGLDMKATAIQKFATKFGDNNIKAFEQDWSKNADPKIFQLKNIFDDPNLSPAEKAEARNKLIGKDEKQLKIFNEKWNNIKKLEQTGSL</sequence>
<reference evidence="2" key="1">
    <citation type="submission" date="2020-04" db="EMBL/GenBank/DDBJ databases">
        <authorList>
            <person name="Chiriac C."/>
            <person name="Salcher M."/>
            <person name="Ghai R."/>
            <person name="Kavagutti S V."/>
        </authorList>
    </citation>
    <scope>NUCLEOTIDE SEQUENCE</scope>
</reference>
<feature type="region of interest" description="Disordered" evidence="1">
    <location>
        <begin position="168"/>
        <end position="209"/>
    </location>
</feature>
<name>A0A6J5N0Z7_9CAUD</name>
<proteinExistence type="predicted"/>
<protein>
    <submittedName>
        <fullName evidence="2">Uncharacterized protein</fullName>
    </submittedName>
</protein>
<evidence type="ECO:0000256" key="1">
    <source>
        <dbReference type="SAM" id="MobiDB-lite"/>
    </source>
</evidence>
<gene>
    <name evidence="2" type="ORF">UFOVP599_45</name>
</gene>
<feature type="compositionally biased region" description="Polar residues" evidence="1">
    <location>
        <begin position="190"/>
        <end position="201"/>
    </location>
</feature>